<feature type="region of interest" description="Disordered" evidence="1">
    <location>
        <begin position="155"/>
        <end position="195"/>
    </location>
</feature>
<dbReference type="Pfam" id="PF11976">
    <property type="entry name" value="Rad60-SLD"/>
    <property type="match status" value="1"/>
</dbReference>
<reference evidence="3" key="1">
    <citation type="submission" date="2023-03" db="EMBL/GenBank/DDBJ databases">
        <title>Mating type loci evolution in Malassezia.</title>
        <authorList>
            <person name="Coelho M.A."/>
        </authorList>
    </citation>
    <scope>NUCLEOTIDE SEQUENCE</scope>
    <source>
        <strain evidence="3">CBS 11721</strain>
    </source>
</reference>
<dbReference type="InterPro" id="IPR000626">
    <property type="entry name" value="Ubiquitin-like_dom"/>
</dbReference>
<feature type="compositionally biased region" description="Basic residues" evidence="1">
    <location>
        <begin position="1"/>
        <end position="11"/>
    </location>
</feature>
<evidence type="ECO:0000313" key="4">
    <source>
        <dbReference type="Proteomes" id="UP001219933"/>
    </source>
</evidence>
<name>A0AAF0J729_9BASI</name>
<dbReference type="InterPro" id="IPR029071">
    <property type="entry name" value="Ubiquitin-like_domsf"/>
</dbReference>
<feature type="compositionally biased region" description="Basic and acidic residues" evidence="1">
    <location>
        <begin position="155"/>
        <end position="173"/>
    </location>
</feature>
<dbReference type="EMBL" id="CP119879">
    <property type="protein sequence ID" value="WFD35685.1"/>
    <property type="molecule type" value="Genomic_DNA"/>
</dbReference>
<feature type="compositionally biased region" description="Pro residues" evidence="1">
    <location>
        <begin position="58"/>
        <end position="73"/>
    </location>
</feature>
<feature type="region of interest" description="Disordered" evidence="1">
    <location>
        <begin position="201"/>
        <end position="220"/>
    </location>
</feature>
<protein>
    <recommendedName>
        <fullName evidence="2">Ubiquitin-like domain-containing protein</fullName>
    </recommendedName>
</protein>
<proteinExistence type="predicted"/>
<dbReference type="InterPro" id="IPR022617">
    <property type="entry name" value="Rad60/SUMO-like_dom"/>
</dbReference>
<dbReference type="SUPFAM" id="SSF54236">
    <property type="entry name" value="Ubiquitin-like"/>
    <property type="match status" value="1"/>
</dbReference>
<dbReference type="Proteomes" id="UP001219933">
    <property type="component" value="Chromosome 3"/>
</dbReference>
<gene>
    <name evidence="3" type="ORF">MCUN1_002546</name>
</gene>
<evidence type="ECO:0000313" key="3">
    <source>
        <dbReference type="EMBL" id="WFD35685.1"/>
    </source>
</evidence>
<keyword evidence="4" id="KW-1185">Reference proteome</keyword>
<feature type="region of interest" description="Disordered" evidence="1">
    <location>
        <begin position="1"/>
        <end position="93"/>
    </location>
</feature>
<evidence type="ECO:0000256" key="1">
    <source>
        <dbReference type="SAM" id="MobiDB-lite"/>
    </source>
</evidence>
<sequence>MSRPQPRARRARQVDEDDNDFFVRRATQSLPPESDGEEELVHKAPCHSAPKKEQIPHKSPPPEPRPQSLPPTPTKCDRSRSVSITPPPEPESDILEFARDAVERVVNNQRPVVVDTVDDFDTSNDTLELNPGLARYYRGYDAAQMRERALQRERELQRDKAKHSLETRQHQTETIEILDSDDDGDDDNDDDDVQLSNPHAAAEEHLSAPQQPESSDEMSLTLRSADGKELVVRVRPTTTIAKIAEHFAHTFSRPQVMLSFEGERLAPDTAIGDTELEDEDMLEVV</sequence>
<evidence type="ECO:0000259" key="2">
    <source>
        <dbReference type="PROSITE" id="PS50053"/>
    </source>
</evidence>
<accession>A0AAF0J729</accession>
<feature type="domain" description="Ubiquitin-like" evidence="2">
    <location>
        <begin position="218"/>
        <end position="285"/>
    </location>
</feature>
<dbReference type="PROSITE" id="PS50053">
    <property type="entry name" value="UBIQUITIN_2"/>
    <property type="match status" value="1"/>
</dbReference>
<feature type="compositionally biased region" description="Polar residues" evidence="1">
    <location>
        <begin position="208"/>
        <end position="220"/>
    </location>
</feature>
<dbReference type="Gene3D" id="3.10.20.90">
    <property type="entry name" value="Phosphatidylinositol 3-kinase Catalytic Subunit, Chain A, domain 1"/>
    <property type="match status" value="1"/>
</dbReference>
<feature type="compositionally biased region" description="Acidic residues" evidence="1">
    <location>
        <begin position="176"/>
        <end position="193"/>
    </location>
</feature>
<dbReference type="AlphaFoldDB" id="A0AAF0J729"/>
<dbReference type="CDD" id="cd17080">
    <property type="entry name" value="Ubl_SLD2_Esc2_like"/>
    <property type="match status" value="1"/>
</dbReference>
<organism evidence="3 4">
    <name type="scientific">Malassezia cuniculi</name>
    <dbReference type="NCBI Taxonomy" id="948313"/>
    <lineage>
        <taxon>Eukaryota</taxon>
        <taxon>Fungi</taxon>
        <taxon>Dikarya</taxon>
        <taxon>Basidiomycota</taxon>
        <taxon>Ustilaginomycotina</taxon>
        <taxon>Malasseziomycetes</taxon>
        <taxon>Malasseziales</taxon>
        <taxon>Malasseziaceae</taxon>
        <taxon>Malassezia</taxon>
    </lineage>
</organism>